<protein>
    <recommendedName>
        <fullName evidence="3">DUF393 domain-containing protein</fullName>
    </recommendedName>
</protein>
<name>A0A0F6TAW7_9CORY</name>
<dbReference type="HOGENOM" id="CLU_086500_5_1_11"/>
<sequence>MHTMLFIYDADCGFCTAAVKRFRKLFPKVEFTASREVNLSDFGLTQEDADQRVYLIVPSAHSFTTYGGGRAVTGLLSSWGRGGKVAAKLLSFFPFRVPIEGIYRLVARNRHALTGGDTTCGVVPQAQK</sequence>
<dbReference type="Proteomes" id="UP000033566">
    <property type="component" value="Chromosome"/>
</dbReference>
<dbReference type="EMBL" id="CP011311">
    <property type="protein sequence ID" value="AKE38661.1"/>
    <property type="molecule type" value="Genomic_DNA"/>
</dbReference>
<evidence type="ECO:0000313" key="2">
    <source>
        <dbReference type="Proteomes" id="UP000033566"/>
    </source>
</evidence>
<proteinExistence type="predicted"/>
<dbReference type="AlphaFoldDB" id="A0A0F6TAW7"/>
<reference evidence="1 2" key="1">
    <citation type="journal article" date="2015" name="Genome Announc.">
        <title>Complete Genome Sequence of Corynebacterium camporealensis DSM 44610, Isolated from the Milk of a Manchega Sheep with Subclinical Mastitis.</title>
        <authorList>
            <person name="Ruckert C."/>
            <person name="Albersmeier A."/>
            <person name="Winkler A."/>
            <person name="Tauch A."/>
        </authorList>
    </citation>
    <scope>NUCLEOTIDE SEQUENCE [LARGE SCALE GENOMIC DNA]</scope>
    <source>
        <strain evidence="1 2">DSM 44610</strain>
    </source>
</reference>
<gene>
    <name evidence="1" type="ORF">UL81_03410</name>
</gene>
<accession>A0A0F6TAW7</accession>
<dbReference type="InterPro" id="IPR007263">
    <property type="entry name" value="DCC1-like"/>
</dbReference>
<dbReference type="Pfam" id="PF04134">
    <property type="entry name" value="DCC1-like"/>
    <property type="match status" value="1"/>
</dbReference>
<evidence type="ECO:0008006" key="3">
    <source>
        <dbReference type="Google" id="ProtNLM"/>
    </source>
</evidence>
<dbReference type="GO" id="GO:0015035">
    <property type="term" value="F:protein-disulfide reductase activity"/>
    <property type="evidence" value="ECO:0007669"/>
    <property type="project" value="InterPro"/>
</dbReference>
<dbReference type="KEGG" id="ccj:UL81_03410"/>
<keyword evidence="2" id="KW-1185">Reference proteome</keyword>
<dbReference type="PATRIC" id="fig|161896.4.peg.672"/>
<evidence type="ECO:0000313" key="1">
    <source>
        <dbReference type="EMBL" id="AKE38661.1"/>
    </source>
</evidence>
<organism evidence="1 2">
    <name type="scientific">Corynebacterium camporealensis</name>
    <dbReference type="NCBI Taxonomy" id="161896"/>
    <lineage>
        <taxon>Bacteria</taxon>
        <taxon>Bacillati</taxon>
        <taxon>Actinomycetota</taxon>
        <taxon>Actinomycetes</taxon>
        <taxon>Mycobacteriales</taxon>
        <taxon>Corynebacteriaceae</taxon>
        <taxon>Corynebacterium</taxon>
    </lineage>
</organism>